<protein>
    <recommendedName>
        <fullName evidence="3">Phospholipid/glycerol acyltransferase domain-containing protein</fullName>
    </recommendedName>
</protein>
<organism evidence="1 2">
    <name type="scientific">Hibiscus sabdariffa</name>
    <name type="common">roselle</name>
    <dbReference type="NCBI Taxonomy" id="183260"/>
    <lineage>
        <taxon>Eukaryota</taxon>
        <taxon>Viridiplantae</taxon>
        <taxon>Streptophyta</taxon>
        <taxon>Embryophyta</taxon>
        <taxon>Tracheophyta</taxon>
        <taxon>Spermatophyta</taxon>
        <taxon>Magnoliopsida</taxon>
        <taxon>eudicotyledons</taxon>
        <taxon>Gunneridae</taxon>
        <taxon>Pentapetalae</taxon>
        <taxon>rosids</taxon>
        <taxon>malvids</taxon>
        <taxon>Malvales</taxon>
        <taxon>Malvaceae</taxon>
        <taxon>Malvoideae</taxon>
        <taxon>Hibiscus</taxon>
    </lineage>
</organism>
<accession>A0ABR2GFE7</accession>
<evidence type="ECO:0000313" key="2">
    <source>
        <dbReference type="Proteomes" id="UP001472677"/>
    </source>
</evidence>
<dbReference type="EMBL" id="JBBPBM010000001">
    <property type="protein sequence ID" value="KAK8601247.1"/>
    <property type="molecule type" value="Genomic_DNA"/>
</dbReference>
<reference evidence="1 2" key="1">
    <citation type="journal article" date="2024" name="G3 (Bethesda)">
        <title>Genome assembly of Hibiscus sabdariffa L. provides insights into metabolisms of medicinal natural products.</title>
        <authorList>
            <person name="Kim T."/>
        </authorList>
    </citation>
    <scope>NUCLEOTIDE SEQUENCE [LARGE SCALE GENOMIC DNA]</scope>
    <source>
        <strain evidence="1">TK-2024</strain>
        <tissue evidence="1">Old leaves</tissue>
    </source>
</reference>
<name>A0ABR2GFE7_9ROSI</name>
<comment type="caution">
    <text evidence="1">The sequence shown here is derived from an EMBL/GenBank/DDBJ whole genome shotgun (WGS) entry which is preliminary data.</text>
</comment>
<gene>
    <name evidence="1" type="ORF">V6N12_051088</name>
</gene>
<evidence type="ECO:0000313" key="1">
    <source>
        <dbReference type="EMBL" id="KAK8601247.1"/>
    </source>
</evidence>
<evidence type="ECO:0008006" key="3">
    <source>
        <dbReference type="Google" id="ProtNLM"/>
    </source>
</evidence>
<keyword evidence="2" id="KW-1185">Reference proteome</keyword>
<dbReference type="Proteomes" id="UP001472677">
    <property type="component" value="Unassembled WGS sequence"/>
</dbReference>
<proteinExistence type="predicted"/>
<sequence length="125" mass="14067">MTAGNSFCSVPLQSGMFNAVPLHCFYVASVFRTRGCPIAIAISQHTLEYKSNVLLWPMAINVAPFLFEKKKKTNGAKVVFSGDDVPQKERALIVVNHRTEIDLMYLWDNCLNNQIHLPNILFQAV</sequence>